<name>A0ACB9AVY0_9ASTR</name>
<protein>
    <submittedName>
        <fullName evidence="1">Uncharacterized protein</fullName>
    </submittedName>
</protein>
<dbReference type="Proteomes" id="UP001056120">
    <property type="component" value="Linkage Group LG24"/>
</dbReference>
<sequence length="101" mass="11263">MHSNPFNMQYHQSSYNAPTVINFEGSNNEVQVSTASSPPSESTKLRDVIHLFPAHPPAEGPTERTRAITVVPRNAKLASESVAQIFLSIQEERKLQEYDPV</sequence>
<evidence type="ECO:0000313" key="1">
    <source>
        <dbReference type="EMBL" id="KAI3713790.1"/>
    </source>
</evidence>
<evidence type="ECO:0000313" key="2">
    <source>
        <dbReference type="Proteomes" id="UP001056120"/>
    </source>
</evidence>
<proteinExistence type="predicted"/>
<reference evidence="2" key="1">
    <citation type="journal article" date="2022" name="Mol. Ecol. Resour.">
        <title>The genomes of chicory, endive, great burdock and yacon provide insights into Asteraceae palaeo-polyploidization history and plant inulin production.</title>
        <authorList>
            <person name="Fan W."/>
            <person name="Wang S."/>
            <person name="Wang H."/>
            <person name="Wang A."/>
            <person name="Jiang F."/>
            <person name="Liu H."/>
            <person name="Zhao H."/>
            <person name="Xu D."/>
            <person name="Zhang Y."/>
        </authorList>
    </citation>
    <scope>NUCLEOTIDE SEQUENCE [LARGE SCALE GENOMIC DNA]</scope>
    <source>
        <strain evidence="2">cv. Yunnan</strain>
    </source>
</reference>
<gene>
    <name evidence="1" type="ORF">L1987_72376</name>
</gene>
<organism evidence="1 2">
    <name type="scientific">Smallanthus sonchifolius</name>
    <dbReference type="NCBI Taxonomy" id="185202"/>
    <lineage>
        <taxon>Eukaryota</taxon>
        <taxon>Viridiplantae</taxon>
        <taxon>Streptophyta</taxon>
        <taxon>Embryophyta</taxon>
        <taxon>Tracheophyta</taxon>
        <taxon>Spermatophyta</taxon>
        <taxon>Magnoliopsida</taxon>
        <taxon>eudicotyledons</taxon>
        <taxon>Gunneridae</taxon>
        <taxon>Pentapetalae</taxon>
        <taxon>asterids</taxon>
        <taxon>campanulids</taxon>
        <taxon>Asterales</taxon>
        <taxon>Asteraceae</taxon>
        <taxon>Asteroideae</taxon>
        <taxon>Heliantheae alliance</taxon>
        <taxon>Millerieae</taxon>
        <taxon>Smallanthus</taxon>
    </lineage>
</organism>
<reference evidence="1 2" key="2">
    <citation type="journal article" date="2022" name="Mol. Ecol. Resour.">
        <title>The genomes of chicory, endive, great burdock and yacon provide insights into Asteraceae paleo-polyploidization history and plant inulin production.</title>
        <authorList>
            <person name="Fan W."/>
            <person name="Wang S."/>
            <person name="Wang H."/>
            <person name="Wang A."/>
            <person name="Jiang F."/>
            <person name="Liu H."/>
            <person name="Zhao H."/>
            <person name="Xu D."/>
            <person name="Zhang Y."/>
        </authorList>
    </citation>
    <scope>NUCLEOTIDE SEQUENCE [LARGE SCALE GENOMIC DNA]</scope>
    <source>
        <strain evidence="2">cv. Yunnan</strain>
        <tissue evidence="1">Leaves</tissue>
    </source>
</reference>
<dbReference type="EMBL" id="CM042041">
    <property type="protein sequence ID" value="KAI3713790.1"/>
    <property type="molecule type" value="Genomic_DNA"/>
</dbReference>
<comment type="caution">
    <text evidence="1">The sequence shown here is derived from an EMBL/GenBank/DDBJ whole genome shotgun (WGS) entry which is preliminary data.</text>
</comment>
<accession>A0ACB9AVY0</accession>
<keyword evidence="2" id="KW-1185">Reference proteome</keyword>